<feature type="signal peptide" evidence="2">
    <location>
        <begin position="1"/>
        <end position="19"/>
    </location>
</feature>
<sequence length="101" mass="11509">MFTISAFFTFVVFYLKINAKKSSKSFLDERDLDEADDDNENDEIQKLSQKKYSRAGDTASVPLRPPVSPDTAAPDEIHEDLGEDLDENSNSVYPYSQHFRV</sequence>
<feature type="chain" id="PRO_5018116104" evidence="2">
    <location>
        <begin position="20"/>
        <end position="101"/>
    </location>
</feature>
<dbReference type="AlphaFoldDB" id="A0A3P7L808"/>
<evidence type="ECO:0000313" key="4">
    <source>
        <dbReference type="Proteomes" id="UP000281553"/>
    </source>
</evidence>
<protein>
    <submittedName>
        <fullName evidence="3">Uncharacterized protein</fullName>
    </submittedName>
</protein>
<reference evidence="3 4" key="1">
    <citation type="submission" date="2018-11" db="EMBL/GenBank/DDBJ databases">
        <authorList>
            <consortium name="Pathogen Informatics"/>
        </authorList>
    </citation>
    <scope>NUCLEOTIDE SEQUENCE [LARGE SCALE GENOMIC DNA]</scope>
</reference>
<proteinExistence type="predicted"/>
<keyword evidence="2" id="KW-0732">Signal</keyword>
<organism evidence="3 4">
    <name type="scientific">Dibothriocephalus latus</name>
    <name type="common">Fish tapeworm</name>
    <name type="synonym">Diphyllobothrium latum</name>
    <dbReference type="NCBI Taxonomy" id="60516"/>
    <lineage>
        <taxon>Eukaryota</taxon>
        <taxon>Metazoa</taxon>
        <taxon>Spiralia</taxon>
        <taxon>Lophotrochozoa</taxon>
        <taxon>Platyhelminthes</taxon>
        <taxon>Cestoda</taxon>
        <taxon>Eucestoda</taxon>
        <taxon>Diphyllobothriidea</taxon>
        <taxon>Diphyllobothriidae</taxon>
        <taxon>Dibothriocephalus</taxon>
    </lineage>
</organism>
<feature type="region of interest" description="Disordered" evidence="1">
    <location>
        <begin position="23"/>
        <end position="101"/>
    </location>
</feature>
<name>A0A3P7L808_DIBLA</name>
<accession>A0A3P7L808</accession>
<evidence type="ECO:0000256" key="1">
    <source>
        <dbReference type="SAM" id="MobiDB-lite"/>
    </source>
</evidence>
<dbReference type="Proteomes" id="UP000281553">
    <property type="component" value="Unassembled WGS sequence"/>
</dbReference>
<evidence type="ECO:0000256" key="2">
    <source>
        <dbReference type="SAM" id="SignalP"/>
    </source>
</evidence>
<keyword evidence="4" id="KW-1185">Reference proteome</keyword>
<evidence type="ECO:0000313" key="3">
    <source>
        <dbReference type="EMBL" id="VDN09560.1"/>
    </source>
</evidence>
<gene>
    <name evidence="3" type="ORF">DILT_LOCUS5391</name>
</gene>
<dbReference type="EMBL" id="UYRU01047315">
    <property type="protein sequence ID" value="VDN09560.1"/>
    <property type="molecule type" value="Genomic_DNA"/>
</dbReference>
<feature type="compositionally biased region" description="Acidic residues" evidence="1">
    <location>
        <begin position="30"/>
        <end position="42"/>
    </location>
</feature>